<dbReference type="STRING" id="1150112.SAMN04487893_11919"/>
<gene>
    <name evidence="1" type="ORF">SAMN04487893_11919</name>
</gene>
<keyword evidence="2" id="KW-1185">Reference proteome</keyword>
<accession>A0A1I3UQM8</accession>
<dbReference type="Proteomes" id="UP000243887">
    <property type="component" value="Unassembled WGS sequence"/>
</dbReference>
<dbReference type="EMBL" id="FORU01000019">
    <property type="protein sequence ID" value="SFJ85185.1"/>
    <property type="molecule type" value="Genomic_DNA"/>
</dbReference>
<proteinExistence type="predicted"/>
<name>A0A1I3UQM8_9FLAO</name>
<sequence length="47" mass="5626">MRIRLIVKTLYHFSNLKSDCPVFFNFEDGGNIFKMAMYKMFKNAINM</sequence>
<dbReference type="AlphaFoldDB" id="A0A1I3UQM8"/>
<organism evidence="1 2">
    <name type="scientific">Myroides guanonis</name>
    <dbReference type="NCBI Taxonomy" id="1150112"/>
    <lineage>
        <taxon>Bacteria</taxon>
        <taxon>Pseudomonadati</taxon>
        <taxon>Bacteroidota</taxon>
        <taxon>Flavobacteriia</taxon>
        <taxon>Flavobacteriales</taxon>
        <taxon>Flavobacteriaceae</taxon>
        <taxon>Myroides</taxon>
    </lineage>
</organism>
<protein>
    <submittedName>
        <fullName evidence="1">Uncharacterized protein</fullName>
    </submittedName>
</protein>
<evidence type="ECO:0000313" key="1">
    <source>
        <dbReference type="EMBL" id="SFJ85185.1"/>
    </source>
</evidence>
<reference evidence="2" key="1">
    <citation type="submission" date="2016-10" db="EMBL/GenBank/DDBJ databases">
        <authorList>
            <person name="Varghese N."/>
            <person name="Submissions S."/>
        </authorList>
    </citation>
    <scope>NUCLEOTIDE SEQUENCE [LARGE SCALE GENOMIC DNA]</scope>
    <source>
        <strain evidence="2">DSM 26542</strain>
    </source>
</reference>
<evidence type="ECO:0000313" key="2">
    <source>
        <dbReference type="Proteomes" id="UP000243887"/>
    </source>
</evidence>